<dbReference type="Proteomes" id="UP000265520">
    <property type="component" value="Unassembled WGS sequence"/>
</dbReference>
<evidence type="ECO:0000256" key="1">
    <source>
        <dbReference type="SAM" id="MobiDB-lite"/>
    </source>
</evidence>
<sequence>TYRTRNIRPTASTSKDRGKVASLNESSPESQDNPETPPSKYQKEEPDSQQPDQIYPSLAITNHHSPDDTSQNSTSSDNDQNYTESEDSSTIAAESEPEETIMNISELFMVNLKEESYYEESFDDERTTG</sequence>
<feature type="region of interest" description="Disordered" evidence="1">
    <location>
        <begin position="1"/>
        <end position="100"/>
    </location>
</feature>
<keyword evidence="3" id="KW-1185">Reference proteome</keyword>
<dbReference type="EMBL" id="LXQA010241517">
    <property type="protein sequence ID" value="MCI37165.1"/>
    <property type="molecule type" value="Genomic_DNA"/>
</dbReference>
<dbReference type="AlphaFoldDB" id="A0A392RNM6"/>
<evidence type="ECO:0000313" key="3">
    <source>
        <dbReference type="Proteomes" id="UP000265520"/>
    </source>
</evidence>
<accession>A0A392RNM6</accession>
<feature type="non-terminal residue" evidence="2">
    <location>
        <position position="129"/>
    </location>
</feature>
<feature type="non-terminal residue" evidence="2">
    <location>
        <position position="1"/>
    </location>
</feature>
<comment type="caution">
    <text evidence="2">The sequence shown here is derived from an EMBL/GenBank/DDBJ whole genome shotgun (WGS) entry which is preliminary data.</text>
</comment>
<organism evidence="2 3">
    <name type="scientific">Trifolium medium</name>
    <dbReference type="NCBI Taxonomy" id="97028"/>
    <lineage>
        <taxon>Eukaryota</taxon>
        <taxon>Viridiplantae</taxon>
        <taxon>Streptophyta</taxon>
        <taxon>Embryophyta</taxon>
        <taxon>Tracheophyta</taxon>
        <taxon>Spermatophyta</taxon>
        <taxon>Magnoliopsida</taxon>
        <taxon>eudicotyledons</taxon>
        <taxon>Gunneridae</taxon>
        <taxon>Pentapetalae</taxon>
        <taxon>rosids</taxon>
        <taxon>fabids</taxon>
        <taxon>Fabales</taxon>
        <taxon>Fabaceae</taxon>
        <taxon>Papilionoideae</taxon>
        <taxon>50 kb inversion clade</taxon>
        <taxon>NPAAA clade</taxon>
        <taxon>Hologalegina</taxon>
        <taxon>IRL clade</taxon>
        <taxon>Trifolieae</taxon>
        <taxon>Trifolium</taxon>
    </lineage>
</organism>
<name>A0A392RNM6_9FABA</name>
<protein>
    <submittedName>
        <fullName evidence="2">Uncharacterized protein</fullName>
    </submittedName>
</protein>
<feature type="compositionally biased region" description="Polar residues" evidence="1">
    <location>
        <begin position="23"/>
        <end position="34"/>
    </location>
</feature>
<evidence type="ECO:0000313" key="2">
    <source>
        <dbReference type="EMBL" id="MCI37165.1"/>
    </source>
</evidence>
<reference evidence="2 3" key="1">
    <citation type="journal article" date="2018" name="Front. Plant Sci.">
        <title>Red Clover (Trifolium pratense) and Zigzag Clover (T. medium) - A Picture of Genomic Similarities and Differences.</title>
        <authorList>
            <person name="Dluhosova J."/>
            <person name="Istvanek J."/>
            <person name="Nedelnik J."/>
            <person name="Repkova J."/>
        </authorList>
    </citation>
    <scope>NUCLEOTIDE SEQUENCE [LARGE SCALE GENOMIC DNA]</scope>
    <source>
        <strain evidence="3">cv. 10/8</strain>
        <tissue evidence="2">Leaf</tissue>
    </source>
</reference>
<feature type="compositionally biased region" description="Polar residues" evidence="1">
    <location>
        <begin position="1"/>
        <end position="13"/>
    </location>
</feature>
<proteinExistence type="predicted"/>
<feature type="compositionally biased region" description="Low complexity" evidence="1">
    <location>
        <begin position="68"/>
        <end position="81"/>
    </location>
</feature>